<evidence type="ECO:0000313" key="2">
    <source>
        <dbReference type="Proteomes" id="UP000241769"/>
    </source>
</evidence>
<comment type="caution">
    <text evidence="1">The sequence shown here is derived from an EMBL/GenBank/DDBJ whole genome shotgun (WGS) entry which is preliminary data.</text>
</comment>
<dbReference type="AlphaFoldDB" id="A0A2P6NK44"/>
<reference evidence="1 2" key="1">
    <citation type="journal article" date="2018" name="Genome Biol. Evol.">
        <title>Multiple Roots of Fruiting Body Formation in Amoebozoa.</title>
        <authorList>
            <person name="Hillmann F."/>
            <person name="Forbes G."/>
            <person name="Novohradska S."/>
            <person name="Ferling I."/>
            <person name="Riege K."/>
            <person name="Groth M."/>
            <person name="Westermann M."/>
            <person name="Marz M."/>
            <person name="Spaller T."/>
            <person name="Winckler T."/>
            <person name="Schaap P."/>
            <person name="Glockner G."/>
        </authorList>
    </citation>
    <scope>NUCLEOTIDE SEQUENCE [LARGE SCALE GENOMIC DNA]</scope>
    <source>
        <strain evidence="1 2">Jena</strain>
    </source>
</reference>
<dbReference type="InParanoid" id="A0A2P6NK44"/>
<dbReference type="Proteomes" id="UP000241769">
    <property type="component" value="Unassembled WGS sequence"/>
</dbReference>
<organism evidence="1 2">
    <name type="scientific">Planoprotostelium fungivorum</name>
    <dbReference type="NCBI Taxonomy" id="1890364"/>
    <lineage>
        <taxon>Eukaryota</taxon>
        <taxon>Amoebozoa</taxon>
        <taxon>Evosea</taxon>
        <taxon>Variosea</taxon>
        <taxon>Cavosteliida</taxon>
        <taxon>Cavosteliaceae</taxon>
        <taxon>Planoprotostelium</taxon>
    </lineage>
</organism>
<proteinExistence type="predicted"/>
<keyword evidence="2" id="KW-1185">Reference proteome</keyword>
<dbReference type="EMBL" id="MDYQ01000065">
    <property type="protein sequence ID" value="PRP84338.1"/>
    <property type="molecule type" value="Genomic_DNA"/>
</dbReference>
<name>A0A2P6NK44_9EUKA</name>
<accession>A0A2P6NK44</accession>
<protein>
    <submittedName>
        <fullName evidence="1">Uncharacterized protein</fullName>
    </submittedName>
</protein>
<evidence type="ECO:0000313" key="1">
    <source>
        <dbReference type="EMBL" id="PRP84338.1"/>
    </source>
</evidence>
<sequence>MLFINACYEDYNWGLSFGSTYNWTKSLKSCEAHIDRILLTFGTSNAKKIAYIGTYHILRRVAMYSISVLMLDFSGGDSDVSFFLACTVQSD</sequence>
<gene>
    <name evidence="1" type="ORF">PROFUN_07639</name>
</gene>